<sequence length="105" mass="12219">MKKKWMLLMMSFAISTGILTACNVDDNEMNEQPEDIDYDPVRYDNGDNDMRDNDMRNNDMNNNQGPDMDTDPRDVRDPDEGDTPNNMDEEEPDPDEEPSEERRGQ</sequence>
<feature type="compositionally biased region" description="Low complexity" evidence="1">
    <location>
        <begin position="58"/>
        <end position="67"/>
    </location>
</feature>
<keyword evidence="2" id="KW-0732">Signal</keyword>
<feature type="chain" id="PRO_5039251333" evidence="2">
    <location>
        <begin position="22"/>
        <end position="105"/>
    </location>
</feature>
<evidence type="ECO:0000313" key="3">
    <source>
        <dbReference type="EMBL" id="SEA24872.1"/>
    </source>
</evidence>
<evidence type="ECO:0000313" key="4">
    <source>
        <dbReference type="Proteomes" id="UP000198584"/>
    </source>
</evidence>
<proteinExistence type="predicted"/>
<dbReference type="AlphaFoldDB" id="A0A1H3ZNR0"/>
<name>A0A1H3ZNR0_9BACI</name>
<feature type="signal peptide" evidence="2">
    <location>
        <begin position="1"/>
        <end position="21"/>
    </location>
</feature>
<reference evidence="3 4" key="1">
    <citation type="submission" date="2016-10" db="EMBL/GenBank/DDBJ databases">
        <authorList>
            <person name="de Groot N.N."/>
        </authorList>
    </citation>
    <scope>NUCLEOTIDE SEQUENCE [LARGE SCALE GENOMIC DNA]</scope>
    <source>
        <strain evidence="3 4">CCM7597</strain>
    </source>
</reference>
<keyword evidence="4" id="KW-1185">Reference proteome</keyword>
<evidence type="ECO:0000256" key="1">
    <source>
        <dbReference type="SAM" id="MobiDB-lite"/>
    </source>
</evidence>
<accession>A0A1H3ZNR0</accession>
<protein>
    <submittedName>
        <fullName evidence="3">Uncharacterized protein</fullName>
    </submittedName>
</protein>
<feature type="region of interest" description="Disordered" evidence="1">
    <location>
        <begin position="25"/>
        <end position="105"/>
    </location>
</feature>
<dbReference type="Proteomes" id="UP000198584">
    <property type="component" value="Unassembled WGS sequence"/>
</dbReference>
<feature type="compositionally biased region" description="Basic and acidic residues" evidence="1">
    <location>
        <begin position="39"/>
        <end position="57"/>
    </location>
</feature>
<organism evidence="3 4">
    <name type="scientific">Thalassobacillus cyri</name>
    <dbReference type="NCBI Taxonomy" id="571932"/>
    <lineage>
        <taxon>Bacteria</taxon>
        <taxon>Bacillati</taxon>
        <taxon>Bacillota</taxon>
        <taxon>Bacilli</taxon>
        <taxon>Bacillales</taxon>
        <taxon>Bacillaceae</taxon>
        <taxon>Thalassobacillus</taxon>
    </lineage>
</organism>
<feature type="compositionally biased region" description="Acidic residues" evidence="1">
    <location>
        <begin position="25"/>
        <end position="38"/>
    </location>
</feature>
<dbReference type="EMBL" id="FNQR01000003">
    <property type="protein sequence ID" value="SEA24872.1"/>
    <property type="molecule type" value="Genomic_DNA"/>
</dbReference>
<gene>
    <name evidence="3" type="ORF">SAMN05421743_103295</name>
</gene>
<feature type="compositionally biased region" description="Acidic residues" evidence="1">
    <location>
        <begin position="79"/>
        <end position="99"/>
    </location>
</feature>
<dbReference type="PROSITE" id="PS51257">
    <property type="entry name" value="PROKAR_LIPOPROTEIN"/>
    <property type="match status" value="1"/>
</dbReference>
<evidence type="ECO:0000256" key="2">
    <source>
        <dbReference type="SAM" id="SignalP"/>
    </source>
</evidence>